<dbReference type="SMART" id="SM00382">
    <property type="entry name" value="AAA"/>
    <property type="match status" value="1"/>
</dbReference>
<dbReference type="GO" id="GO:0003677">
    <property type="term" value="F:DNA binding"/>
    <property type="evidence" value="ECO:0007669"/>
    <property type="project" value="InterPro"/>
</dbReference>
<dbReference type="InterPro" id="IPR008921">
    <property type="entry name" value="DNA_pol3_clamp-load_cplx_C"/>
</dbReference>
<feature type="domain" description="AAA+ ATPase" evidence="13">
    <location>
        <begin position="38"/>
        <end position="181"/>
    </location>
</feature>
<dbReference type="GO" id="GO:0003887">
    <property type="term" value="F:DNA-directed DNA polymerase activity"/>
    <property type="evidence" value="ECO:0007669"/>
    <property type="project" value="UniProtKB-KW"/>
</dbReference>
<dbReference type="FunFam" id="3.40.50.300:FF:000014">
    <property type="entry name" value="DNA polymerase III subunit gamma/tau"/>
    <property type="match status" value="1"/>
</dbReference>
<dbReference type="InterPro" id="IPR027417">
    <property type="entry name" value="P-loop_NTPase"/>
</dbReference>
<dbReference type="InterPro" id="IPR050238">
    <property type="entry name" value="DNA_Rep/Repair_Clamp_Loader"/>
</dbReference>
<dbReference type="NCBIfam" id="NF011531">
    <property type="entry name" value="PRK14971.1"/>
    <property type="match status" value="1"/>
</dbReference>
<evidence type="ECO:0000313" key="16">
    <source>
        <dbReference type="Proteomes" id="UP000532273"/>
    </source>
</evidence>
<reference evidence="15 16" key="3">
    <citation type="submission" date="2020-08" db="EMBL/GenBank/DDBJ databases">
        <title>Genomic Encyclopedia of Type Strains, Phase IV (KMG-IV): sequencing the most valuable type-strain genomes for metagenomic binning, comparative biology and taxonomic classification.</title>
        <authorList>
            <person name="Goeker M."/>
        </authorList>
    </citation>
    <scope>NUCLEOTIDE SEQUENCE [LARGE SCALE GENOMIC DNA]</scope>
    <source>
        <strain evidence="15 16">DSM 100774</strain>
    </source>
</reference>
<evidence type="ECO:0000313" key="17">
    <source>
        <dbReference type="Proteomes" id="UP000642938"/>
    </source>
</evidence>
<accession>A0A7W6KC79</accession>
<evidence type="ECO:0000313" key="15">
    <source>
        <dbReference type="EMBL" id="MBB4107912.1"/>
    </source>
</evidence>
<dbReference type="PRINTS" id="PR00300">
    <property type="entry name" value="CLPPROTEASEA"/>
</dbReference>
<dbReference type="GO" id="GO:0005524">
    <property type="term" value="F:ATP binding"/>
    <property type="evidence" value="ECO:0007669"/>
    <property type="project" value="UniProtKB-KW"/>
</dbReference>
<evidence type="ECO:0000256" key="9">
    <source>
        <dbReference type="ARBA" id="ARBA00022932"/>
    </source>
</evidence>
<comment type="subunit">
    <text evidence="11">DNA polymerase III contains a core (composed of alpha, epsilon and theta chains) that associates with a tau subunit. This core dimerizes to form the POLIII' complex. PolIII' associates with the gamma complex (composed of gamma, delta, delta', psi and chi chains) and with the beta chain to form the complete DNA polymerase III complex.</text>
</comment>
<dbReference type="EMBL" id="JACIEF010000002">
    <property type="protein sequence ID" value="MBB4107912.1"/>
    <property type="molecule type" value="Genomic_DNA"/>
</dbReference>
<dbReference type="Proteomes" id="UP000532273">
    <property type="component" value="Unassembled WGS sequence"/>
</dbReference>
<comment type="catalytic activity">
    <reaction evidence="10 11">
        <text>DNA(n) + a 2'-deoxyribonucleoside 5'-triphosphate = DNA(n+1) + diphosphate</text>
        <dbReference type="Rhea" id="RHEA:22508"/>
        <dbReference type="Rhea" id="RHEA-COMP:17339"/>
        <dbReference type="Rhea" id="RHEA-COMP:17340"/>
        <dbReference type="ChEBI" id="CHEBI:33019"/>
        <dbReference type="ChEBI" id="CHEBI:61560"/>
        <dbReference type="ChEBI" id="CHEBI:173112"/>
        <dbReference type="EC" id="2.7.7.7"/>
    </reaction>
</comment>
<comment type="similarity">
    <text evidence="1 11">Belongs to the DnaX/STICHEL family.</text>
</comment>
<dbReference type="Proteomes" id="UP000642938">
    <property type="component" value="Unassembled WGS sequence"/>
</dbReference>
<dbReference type="Gene3D" id="1.10.8.60">
    <property type="match status" value="1"/>
</dbReference>
<evidence type="ECO:0000256" key="11">
    <source>
        <dbReference type="RuleBase" id="RU364063"/>
    </source>
</evidence>
<comment type="caution">
    <text evidence="15">The sequence shown here is derived from an EMBL/GenBank/DDBJ whole genome shotgun (WGS) entry which is preliminary data.</text>
</comment>
<dbReference type="InterPro" id="IPR045085">
    <property type="entry name" value="HLD_clamp_pol_III_gamma_tau"/>
</dbReference>
<evidence type="ECO:0000256" key="12">
    <source>
        <dbReference type="SAM" id="MobiDB-lite"/>
    </source>
</evidence>
<keyword evidence="8 11" id="KW-0067">ATP-binding</keyword>
<keyword evidence="2 11" id="KW-0808">Transferase</keyword>
<dbReference type="NCBIfam" id="NF004046">
    <property type="entry name" value="PRK05563.1"/>
    <property type="match status" value="1"/>
</dbReference>
<dbReference type="Pfam" id="PF22608">
    <property type="entry name" value="DNAX_ATPase_lid"/>
    <property type="match status" value="1"/>
</dbReference>
<evidence type="ECO:0000256" key="1">
    <source>
        <dbReference type="ARBA" id="ARBA00006360"/>
    </source>
</evidence>
<keyword evidence="6 11" id="KW-0547">Nucleotide-binding</keyword>
<dbReference type="Gene3D" id="1.20.272.10">
    <property type="match status" value="1"/>
</dbReference>
<dbReference type="EMBL" id="BMHZ01000001">
    <property type="protein sequence ID" value="GGG96207.1"/>
    <property type="molecule type" value="Genomic_DNA"/>
</dbReference>
<comment type="function">
    <text evidence="11">DNA polymerase III is a complex, multichain enzyme responsible for most of the replicative synthesis in bacteria. This DNA polymerase also exhibits 3' to 5' exonuclease activity.</text>
</comment>
<keyword evidence="4 11" id="KW-0235">DNA replication</keyword>
<dbReference type="InterPro" id="IPR005790">
    <property type="entry name" value="DNA_polIII_delta"/>
</dbReference>
<keyword evidence="9 11" id="KW-0239">DNA-directed DNA polymerase</keyword>
<dbReference type="SUPFAM" id="SSF52540">
    <property type="entry name" value="P-loop containing nucleoside triphosphate hydrolases"/>
    <property type="match status" value="1"/>
</dbReference>
<dbReference type="InterPro" id="IPR012763">
    <property type="entry name" value="DNA_pol_III_sug/sutau_N"/>
</dbReference>
<feature type="region of interest" description="Disordered" evidence="12">
    <location>
        <begin position="395"/>
        <end position="423"/>
    </location>
</feature>
<dbReference type="AlphaFoldDB" id="A0A7W6KC79"/>
<dbReference type="FunFam" id="1.10.8.60:FF:000013">
    <property type="entry name" value="DNA polymerase III subunit gamma/tau"/>
    <property type="match status" value="1"/>
</dbReference>
<dbReference type="CDD" id="cd00009">
    <property type="entry name" value="AAA"/>
    <property type="match status" value="1"/>
</dbReference>
<dbReference type="GO" id="GO:0006261">
    <property type="term" value="P:DNA-templated DNA replication"/>
    <property type="evidence" value="ECO:0007669"/>
    <property type="project" value="TreeGrafter"/>
</dbReference>
<organism evidence="15 16">
    <name type="scientific">Pedobacter zeae</name>
    <dbReference type="NCBI Taxonomy" id="1737356"/>
    <lineage>
        <taxon>Bacteria</taxon>
        <taxon>Pseudomonadati</taxon>
        <taxon>Bacteroidota</taxon>
        <taxon>Sphingobacteriia</taxon>
        <taxon>Sphingobacteriales</taxon>
        <taxon>Sphingobacteriaceae</taxon>
        <taxon>Pedobacter</taxon>
    </lineage>
</organism>
<proteinExistence type="inferred from homology"/>
<dbReference type="RefSeq" id="WP_183762682.1">
    <property type="nucleotide sequence ID" value="NZ_BMHZ01000001.1"/>
</dbReference>
<dbReference type="GO" id="GO:0009360">
    <property type="term" value="C:DNA polymerase III complex"/>
    <property type="evidence" value="ECO:0007669"/>
    <property type="project" value="InterPro"/>
</dbReference>
<dbReference type="NCBIfam" id="TIGR01128">
    <property type="entry name" value="holA"/>
    <property type="match status" value="1"/>
</dbReference>
<keyword evidence="3 11" id="KW-0548">Nucleotidyltransferase</keyword>
<dbReference type="CDD" id="cd18137">
    <property type="entry name" value="HLD_clamp_pol_III_gamma_tau"/>
    <property type="match status" value="1"/>
</dbReference>
<dbReference type="EC" id="2.7.7.7" evidence="11"/>
<evidence type="ECO:0000256" key="8">
    <source>
        <dbReference type="ARBA" id="ARBA00022840"/>
    </source>
</evidence>
<dbReference type="Pfam" id="PF12169">
    <property type="entry name" value="DNA_pol3_gamma3"/>
    <property type="match status" value="1"/>
</dbReference>
<evidence type="ECO:0000256" key="5">
    <source>
        <dbReference type="ARBA" id="ARBA00022723"/>
    </source>
</evidence>
<reference evidence="14" key="4">
    <citation type="submission" date="2024-05" db="EMBL/GenBank/DDBJ databases">
        <authorList>
            <person name="Sun Q."/>
            <person name="Zhou Y."/>
        </authorList>
    </citation>
    <scope>NUCLEOTIDE SEQUENCE</scope>
    <source>
        <strain evidence="14">CGMCC 1.15287</strain>
    </source>
</reference>
<evidence type="ECO:0000256" key="2">
    <source>
        <dbReference type="ARBA" id="ARBA00022679"/>
    </source>
</evidence>
<reference evidence="17" key="2">
    <citation type="journal article" date="2019" name="Int. J. Syst. Evol. Microbiol.">
        <title>The Global Catalogue of Microorganisms (GCM) 10K type strain sequencing project: providing services to taxonomists for standard genome sequencing and annotation.</title>
        <authorList>
            <consortium name="The Broad Institute Genomics Platform"/>
            <consortium name="The Broad Institute Genome Sequencing Center for Infectious Disease"/>
            <person name="Wu L."/>
            <person name="Ma J."/>
        </authorList>
    </citation>
    <scope>NUCLEOTIDE SEQUENCE [LARGE SCALE GENOMIC DNA]</scope>
    <source>
        <strain evidence="17">CGMCC 1.15287</strain>
    </source>
</reference>
<evidence type="ECO:0000256" key="10">
    <source>
        <dbReference type="ARBA" id="ARBA00049244"/>
    </source>
</evidence>
<dbReference type="GO" id="GO:0046872">
    <property type="term" value="F:metal ion binding"/>
    <property type="evidence" value="ECO:0007669"/>
    <property type="project" value="UniProtKB-KW"/>
</dbReference>
<dbReference type="InterPro" id="IPR001270">
    <property type="entry name" value="ClpA/B"/>
</dbReference>
<evidence type="ECO:0000256" key="7">
    <source>
        <dbReference type="ARBA" id="ARBA00022833"/>
    </source>
</evidence>
<evidence type="ECO:0000256" key="3">
    <source>
        <dbReference type="ARBA" id="ARBA00022695"/>
    </source>
</evidence>
<protein>
    <recommendedName>
        <fullName evidence="11">DNA polymerase III subunit gamma/tau</fullName>
        <ecNumber evidence="11">2.7.7.7</ecNumber>
    </recommendedName>
</protein>
<evidence type="ECO:0000259" key="13">
    <source>
        <dbReference type="SMART" id="SM00382"/>
    </source>
</evidence>
<dbReference type="NCBIfam" id="TIGR02397">
    <property type="entry name" value="dnaX_nterm"/>
    <property type="match status" value="1"/>
</dbReference>
<dbReference type="PANTHER" id="PTHR11669:SF0">
    <property type="entry name" value="PROTEIN STICHEL-LIKE 2"/>
    <property type="match status" value="1"/>
</dbReference>
<dbReference type="InterPro" id="IPR003593">
    <property type="entry name" value="AAA+_ATPase"/>
</dbReference>
<sequence length="608" mass="68235">MENFIVSARKYRPATFETVVGQQHITGTLKNAIKNNQLAQAFLFCGPRGVGKTTCARILAKTINCTKPTADMEACGQCDNCLSFQNGHSFNVHELDAASNNSVDDIRSLIEQVRIPPQAGKYKIYIIDEVHMLSQSAFNAFLKTLEEPPPYAIFILATTEKHKILPTILSRCQIFDFNRIQVEDIASHLSTIAQRENIAFESDGLHIIAQKADGGLRDALSMFDQIASYANKNITYKAVIDNLNILDYDYFFKLTSYLTAAEVSQTLLLFDEILNNGFDGNNFINGLASHFRNLLVGKDAATIKLLEVSENIKQKYLEQCRQTELSFLLTALNLANTCDLNYKNSKNQRLQVELALIKMCHIRSVVNLAQQPLSPNNTATDADQDKKKTNVVAEPAESLKPKAGAESSSQATAPVTGLPVSPGIAAEEKPKEALRPHSSQPSTTSISINITKAKAASMLIPSLNDFDRIAQEEEEKGPKKATGEAREAFSYDRLLEIWSIYTQRLKAADKINLFTILNNFAPTLVHPELIEISVESKTQEHLIQQESVELLNFLRNELRNFGIEVTYKLVERKIENRLYGNREKYDYLVNKNPKLDELRRRFNLDINP</sequence>
<dbReference type="Gene3D" id="3.40.50.300">
    <property type="entry name" value="P-loop containing nucleotide triphosphate hydrolases"/>
    <property type="match status" value="1"/>
</dbReference>
<evidence type="ECO:0000256" key="4">
    <source>
        <dbReference type="ARBA" id="ARBA00022705"/>
    </source>
</evidence>
<dbReference type="InterPro" id="IPR022754">
    <property type="entry name" value="DNA_pol_III_gamma-3"/>
</dbReference>
<evidence type="ECO:0000313" key="14">
    <source>
        <dbReference type="EMBL" id="GGG96207.1"/>
    </source>
</evidence>
<keyword evidence="5" id="KW-0479">Metal-binding</keyword>
<dbReference type="Pfam" id="PF13177">
    <property type="entry name" value="DNA_pol3_delta2"/>
    <property type="match status" value="1"/>
</dbReference>
<dbReference type="PANTHER" id="PTHR11669">
    <property type="entry name" value="REPLICATION FACTOR C / DNA POLYMERASE III GAMMA-TAU SUBUNIT"/>
    <property type="match status" value="1"/>
</dbReference>
<gene>
    <name evidence="11" type="primary">dnaX</name>
    <name evidence="14" type="ORF">GCM10007422_07480</name>
    <name evidence="15" type="ORF">GGQ60_001893</name>
</gene>
<name>A0A7W6KC79_9SPHI</name>
<dbReference type="SUPFAM" id="SSF48019">
    <property type="entry name" value="post-AAA+ oligomerization domain-like"/>
    <property type="match status" value="1"/>
</dbReference>
<keyword evidence="7" id="KW-0862">Zinc</keyword>
<evidence type="ECO:0000256" key="6">
    <source>
        <dbReference type="ARBA" id="ARBA00022741"/>
    </source>
</evidence>
<reference evidence="14" key="1">
    <citation type="journal article" date="2014" name="Int. J. Syst. Evol. Microbiol.">
        <title>Complete genome of a new Firmicutes species belonging to the dominant human colonic microbiota ('Ruminococcus bicirculans') reveals two chromosomes and a selective capacity to utilize plant glucans.</title>
        <authorList>
            <consortium name="NISC Comparative Sequencing Program"/>
            <person name="Wegmann U."/>
            <person name="Louis P."/>
            <person name="Goesmann A."/>
            <person name="Henrissat B."/>
            <person name="Duncan S.H."/>
            <person name="Flint H.J."/>
        </authorList>
    </citation>
    <scope>NUCLEOTIDE SEQUENCE</scope>
    <source>
        <strain evidence="14">CGMCC 1.15287</strain>
    </source>
</reference>
<keyword evidence="17" id="KW-1185">Reference proteome</keyword>